<dbReference type="RefSeq" id="WP_349640282.1">
    <property type="nucleotide sequence ID" value="NZ_CP090958.1"/>
</dbReference>
<evidence type="ECO:0000256" key="5">
    <source>
        <dbReference type="ARBA" id="ARBA00022842"/>
    </source>
</evidence>
<evidence type="ECO:0000256" key="2">
    <source>
        <dbReference type="ARBA" id="ARBA00022695"/>
    </source>
</evidence>
<dbReference type="SUPFAM" id="SSF81593">
    <property type="entry name" value="Nucleotidyltransferase substrate binding subunit/domain"/>
    <property type="match status" value="2"/>
</dbReference>
<dbReference type="EMBL" id="CP090958">
    <property type="protein sequence ID" value="WGW13459.1"/>
    <property type="molecule type" value="Genomic_DNA"/>
</dbReference>
<gene>
    <name evidence="9" type="ORF">LWF01_06805</name>
</gene>
<dbReference type="InterPro" id="IPR005190">
    <property type="entry name" value="GlnE_rpt_dom"/>
</dbReference>
<evidence type="ECO:0000313" key="9">
    <source>
        <dbReference type="EMBL" id="WGW13459.1"/>
    </source>
</evidence>
<dbReference type="SUPFAM" id="SSF81301">
    <property type="entry name" value="Nucleotidyltransferase"/>
    <property type="match status" value="2"/>
</dbReference>
<sequence length="1020" mass="112461">MARSEATLYSRLIRAGFDDAGRAERFLADLDGHAELLPDGDESPELLKLLAAAANPDGALLGLLNFVETLERTPEAATGFADSWRSEPQLSSRLISIFGASAAMADHLMRHPASWRELSSAKEHVFLGTADSETAAIRHRLVSATGADPAALQPTATLAPDEAQSAMRAEYRTLLMRLAADDLSAPDPSIIVPDVARVLADLAGAALDAGLAIARADVGDAAADVTLAVIGMGKCGGRELNYVSDVDVIFVAEAARPDVDPHLVSEVGAKLASKLSSVCAEPAAEPALWVVDAALRPEGKKGALVKTLDEHLHYYDTWADNWEFQALLKARPIAGDRELGTAYYDAINPLVWQASSRKGFVESVQKMRLRVTDNIPDRELPQQLKLGPGGLRDVEFSAQLLQMVHGRVDDQLRVANTWQALERLSSGGYIGRDDTAELDVAYRFLRVVEHRLQLSKLQRTHLVPKDEDALRRLARAVYPDGSGERTGEQLEKQRKAHGRSVRALHEQIFYRPVLAMAAKLTGEEAKLSFEGARDRLFAFGYRDPEGAIRHLTALTSGLSRRAAIQRHLLPVLLDWLSQGVDPDAGLLAFRKLSDGLGTSHWYLKMLRDSGVAAQRMTRILSVSRFVTDLLETRPTAVAWLDDDAALQARTREGLDTEIGGSWERHRATKDSITMIRSISTREVLRIAIRDVLRLADPTEIARELSLVAELSIEHALRAVRDDVEDRYRDKGTPLPDYRFAIVAMGSLGGREIGYTSDADVLFVYDVDETEPGADLVGKAVAAIGSELTSALKEPREERGIVLDAGLRPEGKQGILVRTLTSYARYYEQWSEPWEAQALLRARPIAGDESLGAEYINLIDPLRYPETMSEGAVMQMRRLKARMESERLPRGADPNRHLKLGRGGLSDVEWVAQLLQMRNAHTVVSMRRTETLATLNAAVEHDLLDPADRDVLSAAWIFASRVRNAAVLWRGRVAQSLPTDRLDLEAVARLLGYPADSAVRLEDDYLRSTRQARRVVERIFF</sequence>
<evidence type="ECO:0000256" key="3">
    <source>
        <dbReference type="ARBA" id="ARBA00022741"/>
    </source>
</evidence>
<reference evidence="9 10" key="1">
    <citation type="submission" date="2023-05" db="EMBL/GenBank/DDBJ databases">
        <title>Lithophilousrod everest ZFBP1038 complete genpme.</title>
        <authorList>
            <person name="Tian M."/>
        </authorList>
    </citation>
    <scope>NUCLEOTIDE SEQUENCE [LARGE SCALE GENOMIC DNA]</scope>
    <source>
        <strain evidence="9 10">ZFBP1038</strain>
    </source>
</reference>
<dbReference type="InterPro" id="IPR013546">
    <property type="entry name" value="PII_UdlTrfase/GS_AdlTrfase"/>
</dbReference>
<keyword evidence="5" id="KW-0460">Magnesium</keyword>
<accession>A0ABY8QWQ6</accession>
<keyword evidence="2 9" id="KW-0548">Nucleotidyltransferase</keyword>
<dbReference type="Pfam" id="PF08335">
    <property type="entry name" value="GlnD_UR_UTase"/>
    <property type="match status" value="2"/>
</dbReference>
<feature type="domain" description="Glutamate-ammonia ligase adenylyltransferase repeated" evidence="7">
    <location>
        <begin position="614"/>
        <end position="853"/>
    </location>
</feature>
<dbReference type="GO" id="GO:0008882">
    <property type="term" value="F:[glutamate-ammonia-ligase] adenylyltransferase activity"/>
    <property type="evidence" value="ECO:0007669"/>
    <property type="project" value="UniProtKB-EC"/>
</dbReference>
<evidence type="ECO:0000259" key="7">
    <source>
        <dbReference type="Pfam" id="PF03710"/>
    </source>
</evidence>
<keyword evidence="6" id="KW-0511">Multifunctional enzyme</keyword>
<dbReference type="EC" id="2.7.7.89" evidence="9"/>
<proteinExistence type="predicted"/>
<dbReference type="CDD" id="cd05401">
    <property type="entry name" value="NT_GlnE_GlnD_like"/>
    <property type="match status" value="2"/>
</dbReference>
<evidence type="ECO:0000256" key="1">
    <source>
        <dbReference type="ARBA" id="ARBA00022679"/>
    </source>
</evidence>
<evidence type="ECO:0000259" key="8">
    <source>
        <dbReference type="Pfam" id="PF08335"/>
    </source>
</evidence>
<keyword evidence="3" id="KW-0547">Nucleotide-binding</keyword>
<organism evidence="9 10">
    <name type="scientific">Saxibacter everestensis</name>
    <dbReference type="NCBI Taxonomy" id="2909229"/>
    <lineage>
        <taxon>Bacteria</taxon>
        <taxon>Bacillati</taxon>
        <taxon>Actinomycetota</taxon>
        <taxon>Actinomycetes</taxon>
        <taxon>Micrococcales</taxon>
        <taxon>Brevibacteriaceae</taxon>
        <taxon>Saxibacter</taxon>
    </lineage>
</organism>
<feature type="domain" description="PII-uridylyltransferase/Glutamine-synthetase adenylyltransferase" evidence="8">
    <location>
        <begin position="879"/>
        <end position="1018"/>
    </location>
</feature>
<keyword evidence="10" id="KW-1185">Reference proteome</keyword>
<protein>
    <submittedName>
        <fullName evidence="9">Bifunctional [glutamine synthetase] adenylyltransferase/[glutamine synthetase]-adenylyl-L-tyrosine phosphorylase</fullName>
        <ecNumber evidence="9">2.7.7.42</ecNumber>
        <ecNumber evidence="9">2.7.7.89</ecNumber>
    </submittedName>
</protein>
<dbReference type="EC" id="2.7.7.42" evidence="9"/>
<dbReference type="PANTHER" id="PTHR30621">
    <property type="entry name" value="GLUTAMINE SYNTHETASE ADENYLYLTRANSFERASE"/>
    <property type="match status" value="1"/>
</dbReference>
<dbReference type="Gene3D" id="1.20.120.330">
    <property type="entry name" value="Nucleotidyltransferases domain 2"/>
    <property type="match status" value="2"/>
</dbReference>
<dbReference type="PANTHER" id="PTHR30621:SF0">
    <property type="entry name" value="BIFUNCTIONAL GLUTAMINE SYNTHETASE ADENYLYLTRANSFERASE_ADENYLYL-REMOVING ENZYME"/>
    <property type="match status" value="1"/>
</dbReference>
<dbReference type="InterPro" id="IPR043519">
    <property type="entry name" value="NT_sf"/>
</dbReference>
<dbReference type="NCBIfam" id="NF010707">
    <property type="entry name" value="PRK14109.1"/>
    <property type="match status" value="1"/>
</dbReference>
<feature type="domain" description="Glutamate-ammonia ligase adenylyltransferase repeated" evidence="7">
    <location>
        <begin position="93"/>
        <end position="342"/>
    </location>
</feature>
<feature type="domain" description="PII-uridylyltransferase/Glutamine-synthetase adenylyltransferase" evidence="8">
    <location>
        <begin position="367"/>
        <end position="509"/>
    </location>
</feature>
<keyword evidence="4" id="KW-0067">ATP-binding</keyword>
<evidence type="ECO:0000256" key="6">
    <source>
        <dbReference type="ARBA" id="ARBA00023268"/>
    </source>
</evidence>
<dbReference type="InterPro" id="IPR023057">
    <property type="entry name" value="GlnE"/>
</dbReference>
<dbReference type="GO" id="GO:0047388">
    <property type="term" value="F:[glutamine synthetase]-adenylyl-L-tyrosine phosphorylase activity"/>
    <property type="evidence" value="ECO:0007669"/>
    <property type="project" value="UniProtKB-EC"/>
</dbReference>
<dbReference type="Gene3D" id="3.30.460.10">
    <property type="entry name" value="Beta Polymerase, domain 2"/>
    <property type="match status" value="2"/>
</dbReference>
<dbReference type="Pfam" id="PF03710">
    <property type="entry name" value="GlnE"/>
    <property type="match status" value="2"/>
</dbReference>
<evidence type="ECO:0000256" key="4">
    <source>
        <dbReference type="ARBA" id="ARBA00022840"/>
    </source>
</evidence>
<name>A0ABY8QWQ6_9MICO</name>
<dbReference type="Proteomes" id="UP001209083">
    <property type="component" value="Chromosome"/>
</dbReference>
<keyword evidence="1 9" id="KW-0808">Transferase</keyword>
<evidence type="ECO:0000313" key="10">
    <source>
        <dbReference type="Proteomes" id="UP001209083"/>
    </source>
</evidence>